<gene>
    <name evidence="2" type="ORF">GCM10022408_29870</name>
</gene>
<dbReference type="RefSeq" id="WP_345074084.1">
    <property type="nucleotide sequence ID" value="NZ_BAABDJ010000035.1"/>
</dbReference>
<dbReference type="PANTHER" id="PTHR42957:SF1">
    <property type="entry name" value="HELICASE MJ1565-RELATED"/>
    <property type="match status" value="1"/>
</dbReference>
<protein>
    <recommendedName>
        <fullName evidence="4">ATP-binding protein</fullName>
    </recommendedName>
</protein>
<accession>A0ABP7SPK7</accession>
<keyword evidence="3" id="KW-1185">Reference proteome</keyword>
<comment type="caution">
    <text evidence="2">The sequence shown here is derived from an EMBL/GenBank/DDBJ whole genome shotgun (WGS) entry which is preliminary data.</text>
</comment>
<name>A0ABP7SPK7_9BACT</name>
<dbReference type="SUPFAM" id="SSF52540">
    <property type="entry name" value="P-loop containing nucleoside triphosphate hydrolases"/>
    <property type="match status" value="1"/>
</dbReference>
<organism evidence="2 3">
    <name type="scientific">Hymenobacter fastidiosus</name>
    <dbReference type="NCBI Taxonomy" id="486264"/>
    <lineage>
        <taxon>Bacteria</taxon>
        <taxon>Pseudomonadati</taxon>
        <taxon>Bacteroidota</taxon>
        <taxon>Cytophagia</taxon>
        <taxon>Cytophagales</taxon>
        <taxon>Hymenobacteraceae</taxon>
        <taxon>Hymenobacter</taxon>
    </lineage>
</organism>
<sequence length="889" mass="98393">MPEADAGVIGAIVHQAFQQLSEFTATCLAGKPTASLPATELRLGGPESVLIDKIHSYSDWVVTFDRHLGPELFDLPVEDGQVPFLLDYLPGQQFLGVSTFLTSKPGAELIHLLAPVMQVLTGTLAPGRLEVLTQDVLNDLRTVSGSLVMKLSSQPHQTKVLEYAGIALAKRLLEKQGLLDYQFIIPIDLHQHFFKASEENASQSRADLLLVDADPERNTIHVQVVEIKVRTADLSSSEWSQLCEQMSDQLTNTILHLRQRFDFEQFASTTRFDQPLRSRELSELLQFYAERAARYGLLSADEPERLRAYLGQLTTVPYQMEFTRRGIVFNLDSPVKVQRDEYGDTVYYRVGRPGIDALLDPESTFNTRRPTPEWHRLRDDLTRRRPLQTKELPTSNGRVTTTDGVVALLSLEQPPHPAVPTPKLSPTIAVTATPNLVDEAVASPLLVDAIGPVVTNAEGVDVISGGEHNPTREEPGADSTETQPAATPPAYNIYVGENEPSSQYGMLGRTPHGQSVALDLNGTQTISLFGVQGAGKSYSIGTITEMVLQHIPNVNALPKPLAGVIFHYSESQDYKPEFTSMTAPNRKPGEINRLQEWYNARPQGMNDVILVVPKAKLAERQAEYPDLEVKPLSLSSAELSIQDWRFLMGAIGSQALYMKHLNSIMRDLRGNLTLTGLRTAIQSTSLLNTSQRELALSRLSLAAEYLDDSTRLGQLMAPGRLLVVDLRDEFLDQDDALGLFVIMLNIFANARLPTGETFNKFIVFDEAHKYMGNEDLTGSIVTAIREMRHKGVSLLIASQDPPSLPNAIIELSSAVLVHRFNSPQWLKHIQKSIVQFDKLTPADLSQLGPGEAFLWATRSNNKLVTQQPIKILTRPRVTQHGGNTIRAAD</sequence>
<evidence type="ECO:0000313" key="3">
    <source>
        <dbReference type="Proteomes" id="UP001500567"/>
    </source>
</evidence>
<feature type="region of interest" description="Disordered" evidence="1">
    <location>
        <begin position="461"/>
        <end position="488"/>
    </location>
</feature>
<dbReference type="Gene3D" id="3.40.50.300">
    <property type="entry name" value="P-loop containing nucleotide triphosphate hydrolases"/>
    <property type="match status" value="1"/>
</dbReference>
<dbReference type="EMBL" id="BAABDJ010000035">
    <property type="protein sequence ID" value="GAA4014676.1"/>
    <property type="molecule type" value="Genomic_DNA"/>
</dbReference>
<dbReference type="PANTHER" id="PTHR42957">
    <property type="entry name" value="HELICASE MJ1565-RELATED"/>
    <property type="match status" value="1"/>
</dbReference>
<dbReference type="Proteomes" id="UP001500567">
    <property type="component" value="Unassembled WGS sequence"/>
</dbReference>
<dbReference type="InterPro" id="IPR027417">
    <property type="entry name" value="P-loop_NTPase"/>
</dbReference>
<evidence type="ECO:0000313" key="2">
    <source>
        <dbReference type="EMBL" id="GAA4014676.1"/>
    </source>
</evidence>
<evidence type="ECO:0008006" key="4">
    <source>
        <dbReference type="Google" id="ProtNLM"/>
    </source>
</evidence>
<evidence type="ECO:0000256" key="1">
    <source>
        <dbReference type="SAM" id="MobiDB-lite"/>
    </source>
</evidence>
<dbReference type="InterPro" id="IPR008571">
    <property type="entry name" value="HerA-like"/>
</dbReference>
<proteinExistence type="predicted"/>
<reference evidence="3" key="1">
    <citation type="journal article" date="2019" name="Int. J. Syst. Evol. Microbiol.">
        <title>The Global Catalogue of Microorganisms (GCM) 10K type strain sequencing project: providing services to taxonomists for standard genome sequencing and annotation.</title>
        <authorList>
            <consortium name="The Broad Institute Genomics Platform"/>
            <consortium name="The Broad Institute Genome Sequencing Center for Infectious Disease"/>
            <person name="Wu L."/>
            <person name="Ma J."/>
        </authorList>
    </citation>
    <scope>NUCLEOTIDE SEQUENCE [LARGE SCALE GENOMIC DNA]</scope>
    <source>
        <strain evidence="3">JCM 17224</strain>
    </source>
</reference>